<keyword evidence="2" id="KW-1185">Reference proteome</keyword>
<dbReference type="PANTHER" id="PTHR34817:SF1">
    <property type="entry name" value="NUCLEOTIDYLTRANSFERASE"/>
    <property type="match status" value="1"/>
</dbReference>
<name>M4HNQ4_9CAUD</name>
<dbReference type="PANTHER" id="PTHR34817">
    <property type="entry name" value="NUCLEOTIDYLTRANSFERASE"/>
    <property type="match status" value="1"/>
</dbReference>
<dbReference type="Pfam" id="PF10127">
    <property type="entry name" value="RlaP"/>
    <property type="match status" value="1"/>
</dbReference>
<accession>M4HNQ4</accession>
<sequence length="250" mass="28376">MKTVDLSVAGVSWMEERTILLAPYGSRANGTETEESDYDFRGVCIPPIEYYLGLESFQGYDNFGGKNYKNTKDSVDVVIDHLSKFVKNAMSCAPNSIELMFTRPQDYIKVSELGQLLIDNRHLFLTKLVKGRFGGFAKGADKELLKGKAHLVEEFGYNTSAFCHGVRLRTSAIEILETYNFSTYRPNRELLIECKTGKYSYKEAVEMLAHYENQLQQAYEKSDIPEKVDTDKINKLLVEILSDALFSGVR</sequence>
<protein>
    <submittedName>
        <fullName evidence="1">Putative nucleotidyltransferase</fullName>
    </submittedName>
</protein>
<dbReference type="GeneID" id="15041935"/>
<keyword evidence="1" id="KW-0808">Transferase</keyword>
<dbReference type="RefSeq" id="YP_007677076.1">
    <property type="nucleotide sequence ID" value="NC_020873.1"/>
</dbReference>
<dbReference type="OrthoDB" id="5415at10239"/>
<dbReference type="KEGG" id="vg:15041935"/>
<dbReference type="EMBL" id="JX094431">
    <property type="protein sequence ID" value="AFQ96486.1"/>
    <property type="molecule type" value="Genomic_DNA"/>
</dbReference>
<proteinExistence type="predicted"/>
<reference evidence="1 2" key="1">
    <citation type="journal article" date="2013" name="Virol. J.">
        <title>Genome sequence and analysis of a broad-host range lytic bacteriophage that infects the Bacillus cereus group.</title>
        <authorList>
            <person name="El-Arabi T.F."/>
            <person name="Griffiths M.W."/>
            <person name="She Y.M."/>
            <person name="Villegas A."/>
            <person name="Lingohr E.J."/>
            <person name="Kropinski A.M."/>
        </authorList>
    </citation>
    <scope>NUCLEOTIDE SEQUENCE [LARGE SCALE GENOMIC DNA]</scope>
</reference>
<evidence type="ECO:0000313" key="1">
    <source>
        <dbReference type="EMBL" id="AFQ96486.1"/>
    </source>
</evidence>
<dbReference type="Proteomes" id="UP000011865">
    <property type="component" value="Segment"/>
</dbReference>
<dbReference type="GO" id="GO:0016740">
    <property type="term" value="F:transferase activity"/>
    <property type="evidence" value="ECO:0007669"/>
    <property type="project" value="UniProtKB-KW"/>
</dbReference>
<gene>
    <name evidence="1" type="primary">orf177</name>
</gene>
<organism evidence="1 2">
    <name type="scientific">Bacillus phage vB_BceM_Bc431v3</name>
    <dbReference type="NCBI Taxonomy" id="1195072"/>
    <lineage>
        <taxon>Viruses</taxon>
        <taxon>Duplodnaviria</taxon>
        <taxon>Heunggongvirae</taxon>
        <taxon>Uroviricota</taxon>
        <taxon>Caudoviricetes</taxon>
        <taxon>Herelleviridae</taxon>
        <taxon>Bastillevirinae</taxon>
        <taxon>Caeruleovirus</taxon>
        <taxon>Caeruleovirus Bc431</taxon>
    </lineage>
</organism>
<evidence type="ECO:0000313" key="2">
    <source>
        <dbReference type="Proteomes" id="UP000011865"/>
    </source>
</evidence>
<dbReference type="InterPro" id="IPR018775">
    <property type="entry name" value="RlaP"/>
</dbReference>